<dbReference type="STRING" id="312017.I7ME53"/>
<dbReference type="RefSeq" id="XP_001015208.1">
    <property type="nucleotide sequence ID" value="XM_001015208.1"/>
</dbReference>
<sequence>MNYQKIDEIKKFCGYLLVQTTEQRILNDMSFYLQTPSREIRELDKKQQKSDQKIEIDSNPDSQKEKHEQNIGKEVEFDTTKRDVYNSSQSCFIVRSATDTFIVTSGLIFFNFLEQQERAILEKKYALDLTNINVNAQFHLSLEKYPKEYIQITPFKIVLDEEVMEFFQEVRNKSFSYKNQAKINIQYDERIVKNTSVLFFKIKSEKDLKELNRYLSYTNIPYSTKMPTQGQQITTISSPFGILSSQLYHNILGQGVIANVFDIEANSKLKKFHKHILMLDMINFGGKEGGLVLDEEQNVIGMMLPSFSFQGANSVYFSFAISAKTVLELAATRLDKFKSVKKEQPKEFLETNKFLQNICLIQTSYGHFSGIIINDEGYILSVRHGLDFISKQTSVQVHIIGYNKMLEANVICISEGDYDVCLLKIKENIKHIGLKPISLYVPSSKQLLFEGSEVISVGYGLVHPSKLPQISNGIVSKFIKTQLGEDALIQTNARIQNGSSGGALISKGCNKLIGMTLFNLKHIKYGNICDLNFSLHHKILEPLFDLINKNASIEEIKQLSLWSYKNDELKKLHSLQTIEQVPKYNIRPLL</sequence>
<dbReference type="Proteomes" id="UP000009168">
    <property type="component" value="Unassembled WGS sequence"/>
</dbReference>
<dbReference type="GO" id="GO:0004252">
    <property type="term" value="F:serine-type endopeptidase activity"/>
    <property type="evidence" value="ECO:0007669"/>
    <property type="project" value="InterPro"/>
</dbReference>
<dbReference type="GO" id="GO:0005777">
    <property type="term" value="C:peroxisome"/>
    <property type="evidence" value="ECO:0007669"/>
    <property type="project" value="InterPro"/>
</dbReference>
<dbReference type="GeneID" id="7844230"/>
<gene>
    <name evidence="2" type="ORF">TTHERM_00509040</name>
</gene>
<dbReference type="InterPro" id="IPR043504">
    <property type="entry name" value="Peptidase_S1_PA_chymotrypsin"/>
</dbReference>
<reference evidence="3" key="1">
    <citation type="journal article" date="2006" name="PLoS Biol.">
        <title>Macronuclear genome sequence of the ciliate Tetrahymena thermophila, a model eukaryote.</title>
        <authorList>
            <person name="Eisen J.A."/>
            <person name="Coyne R.S."/>
            <person name="Wu M."/>
            <person name="Wu D."/>
            <person name="Thiagarajan M."/>
            <person name="Wortman J.R."/>
            <person name="Badger J.H."/>
            <person name="Ren Q."/>
            <person name="Amedeo P."/>
            <person name="Jones K.M."/>
            <person name="Tallon L.J."/>
            <person name="Delcher A.L."/>
            <person name="Salzberg S.L."/>
            <person name="Silva J.C."/>
            <person name="Haas B.J."/>
            <person name="Majoros W.H."/>
            <person name="Farzad M."/>
            <person name="Carlton J.M."/>
            <person name="Smith R.K. Jr."/>
            <person name="Garg J."/>
            <person name="Pearlman R.E."/>
            <person name="Karrer K.M."/>
            <person name="Sun L."/>
            <person name="Manning G."/>
            <person name="Elde N.C."/>
            <person name="Turkewitz A.P."/>
            <person name="Asai D.J."/>
            <person name="Wilkes D.E."/>
            <person name="Wang Y."/>
            <person name="Cai H."/>
            <person name="Collins K."/>
            <person name="Stewart B.A."/>
            <person name="Lee S.R."/>
            <person name="Wilamowska K."/>
            <person name="Weinberg Z."/>
            <person name="Ruzzo W.L."/>
            <person name="Wloga D."/>
            <person name="Gaertig J."/>
            <person name="Frankel J."/>
            <person name="Tsao C.-C."/>
            <person name="Gorovsky M.A."/>
            <person name="Keeling P.J."/>
            <person name="Waller R.F."/>
            <person name="Patron N.J."/>
            <person name="Cherry J.M."/>
            <person name="Stover N.A."/>
            <person name="Krieger C.J."/>
            <person name="del Toro C."/>
            <person name="Ryder H.F."/>
            <person name="Williamson S.C."/>
            <person name="Barbeau R.A."/>
            <person name="Hamilton E.P."/>
            <person name="Orias E."/>
        </authorList>
    </citation>
    <scope>NUCLEOTIDE SEQUENCE [LARGE SCALE GENOMIC DNA]</scope>
    <source>
        <strain evidence="3">SB210</strain>
    </source>
</reference>
<proteinExistence type="predicted"/>
<dbReference type="InParanoid" id="I7ME53"/>
<feature type="region of interest" description="Disordered" evidence="1">
    <location>
        <begin position="43"/>
        <end position="73"/>
    </location>
</feature>
<dbReference type="PANTHER" id="PTHR21004">
    <property type="entry name" value="SERINE PROTEASE-RELATED"/>
    <property type="match status" value="1"/>
</dbReference>
<accession>I7ME53</accession>
<dbReference type="HOGENOM" id="CLU_462739_0_0_1"/>
<dbReference type="KEGG" id="tet:TTHERM_00509040"/>
<dbReference type="eggNOG" id="KOG1320">
    <property type="taxonomic scope" value="Eukaryota"/>
</dbReference>
<dbReference type="Pfam" id="PF13365">
    <property type="entry name" value="Trypsin_2"/>
    <property type="match status" value="1"/>
</dbReference>
<evidence type="ECO:0000313" key="2">
    <source>
        <dbReference type="EMBL" id="EAR94963.1"/>
    </source>
</evidence>
<name>I7ME53_TETTS</name>
<keyword evidence="3" id="KW-1185">Reference proteome</keyword>
<evidence type="ECO:0000256" key="1">
    <source>
        <dbReference type="SAM" id="MobiDB-lite"/>
    </source>
</evidence>
<dbReference type="InterPro" id="IPR009003">
    <property type="entry name" value="Peptidase_S1_PA"/>
</dbReference>
<dbReference type="SUPFAM" id="SSF50494">
    <property type="entry name" value="Trypsin-like serine proteases"/>
    <property type="match status" value="2"/>
</dbReference>
<dbReference type="EMBL" id="GG662708">
    <property type="protein sequence ID" value="EAR94963.1"/>
    <property type="molecule type" value="Genomic_DNA"/>
</dbReference>
<dbReference type="GO" id="GO:0016485">
    <property type="term" value="P:protein processing"/>
    <property type="evidence" value="ECO:0007669"/>
    <property type="project" value="InterPro"/>
</dbReference>
<dbReference type="AlphaFoldDB" id="I7ME53"/>
<dbReference type="PANTHER" id="PTHR21004:SF0">
    <property type="entry name" value="PEROXISOMAL LEADER PEPTIDE-PROCESSING PROTEASE"/>
    <property type="match status" value="1"/>
</dbReference>
<protein>
    <submittedName>
        <fullName evidence="2">Trypsin-like peptidase domain protein</fullName>
    </submittedName>
</protein>
<evidence type="ECO:0000313" key="3">
    <source>
        <dbReference type="Proteomes" id="UP000009168"/>
    </source>
</evidence>
<dbReference type="OMA" id="SFNICHS"/>
<organism evidence="2 3">
    <name type="scientific">Tetrahymena thermophila (strain SB210)</name>
    <dbReference type="NCBI Taxonomy" id="312017"/>
    <lineage>
        <taxon>Eukaryota</taxon>
        <taxon>Sar</taxon>
        <taxon>Alveolata</taxon>
        <taxon>Ciliophora</taxon>
        <taxon>Intramacronucleata</taxon>
        <taxon>Oligohymenophorea</taxon>
        <taxon>Hymenostomatida</taxon>
        <taxon>Tetrahymenina</taxon>
        <taxon>Tetrahymenidae</taxon>
        <taxon>Tetrahymena</taxon>
    </lineage>
</organism>
<dbReference type="InterPro" id="IPR039245">
    <property type="entry name" value="TYSND1/DEG15"/>
</dbReference>
<dbReference type="OrthoDB" id="17845at2759"/>
<dbReference type="Gene3D" id="2.40.10.10">
    <property type="entry name" value="Trypsin-like serine proteases"/>
    <property type="match status" value="3"/>
</dbReference>